<keyword evidence="1" id="KW-0812">Transmembrane</keyword>
<reference evidence="2 3" key="1">
    <citation type="submission" date="2018-08" db="EMBL/GenBank/DDBJ databases">
        <title>Genome Sequence of Clavibacter michiganensis Subspecies type strains, and the Atypical Peach-Colored Strains Isolated from Tomato.</title>
        <authorList>
            <person name="Osdaghi E."/>
            <person name="Portier P."/>
            <person name="Briand M."/>
            <person name="Jacques M.-A."/>
        </authorList>
    </citation>
    <scope>NUCLEOTIDE SEQUENCE [LARGE SCALE GENOMIC DNA]</scope>
    <source>
        <strain evidence="2 3">CFBP 8216</strain>
    </source>
</reference>
<dbReference type="Proteomes" id="UP000265355">
    <property type="component" value="Unassembled WGS sequence"/>
</dbReference>
<keyword evidence="1" id="KW-1133">Transmembrane helix</keyword>
<comment type="caution">
    <text evidence="2">The sequence shown here is derived from an EMBL/GenBank/DDBJ whole genome shotgun (WGS) entry which is preliminary data.</text>
</comment>
<feature type="transmembrane region" description="Helical" evidence="1">
    <location>
        <begin position="34"/>
        <end position="53"/>
    </location>
</feature>
<dbReference type="EMBL" id="QWEE01000015">
    <property type="protein sequence ID" value="RII94187.1"/>
    <property type="molecule type" value="Genomic_DNA"/>
</dbReference>
<evidence type="ECO:0000256" key="1">
    <source>
        <dbReference type="SAM" id="Phobius"/>
    </source>
</evidence>
<protein>
    <submittedName>
        <fullName evidence="2">Uncharacterized protein</fullName>
    </submittedName>
</protein>
<organism evidence="2 3">
    <name type="scientific">Clavibacter californiensis</name>
    <dbReference type="NCBI Taxonomy" id="1401995"/>
    <lineage>
        <taxon>Bacteria</taxon>
        <taxon>Bacillati</taxon>
        <taxon>Actinomycetota</taxon>
        <taxon>Actinomycetes</taxon>
        <taxon>Micrococcales</taxon>
        <taxon>Microbacteriaceae</taxon>
        <taxon>Clavibacter</taxon>
    </lineage>
</organism>
<name>A0ABX9NBL2_9MICO</name>
<proteinExistence type="predicted"/>
<dbReference type="RefSeq" id="WP_119372334.1">
    <property type="nucleotide sequence ID" value="NZ_QWEE01000015.1"/>
</dbReference>
<feature type="transmembrane region" description="Helical" evidence="1">
    <location>
        <begin position="6"/>
        <end position="22"/>
    </location>
</feature>
<keyword evidence="1" id="KW-0472">Membrane</keyword>
<evidence type="ECO:0000313" key="3">
    <source>
        <dbReference type="Proteomes" id="UP000265355"/>
    </source>
</evidence>
<gene>
    <name evidence="2" type="ORF">DZF98_02210</name>
</gene>
<keyword evidence="3" id="KW-1185">Reference proteome</keyword>
<accession>A0ABX9NBL2</accession>
<sequence>MLESTALRVAFGMTTLTLFLLIRRVTFRSTRSPLSFWWCAVLALVMSGSLAYLQDGTRSRPRTASW</sequence>
<evidence type="ECO:0000313" key="2">
    <source>
        <dbReference type="EMBL" id="RII94187.1"/>
    </source>
</evidence>